<gene>
    <name evidence="1" type="ORF">UFOVP1545_37</name>
</gene>
<evidence type="ECO:0000313" key="1">
    <source>
        <dbReference type="EMBL" id="CAB5228847.1"/>
    </source>
</evidence>
<reference evidence="1" key="1">
    <citation type="submission" date="2020-05" db="EMBL/GenBank/DDBJ databases">
        <authorList>
            <person name="Chiriac C."/>
            <person name="Salcher M."/>
            <person name="Ghai R."/>
            <person name="Kavagutti S V."/>
        </authorList>
    </citation>
    <scope>NUCLEOTIDE SEQUENCE</scope>
</reference>
<dbReference type="EMBL" id="LR798389">
    <property type="protein sequence ID" value="CAB5228847.1"/>
    <property type="molecule type" value="Genomic_DNA"/>
</dbReference>
<name>A0A6J7XCP5_9CAUD</name>
<proteinExistence type="predicted"/>
<protein>
    <submittedName>
        <fullName evidence="1">Uncharacterized protein</fullName>
    </submittedName>
</protein>
<accession>A0A6J7XCP5</accession>
<organism evidence="1">
    <name type="scientific">uncultured Caudovirales phage</name>
    <dbReference type="NCBI Taxonomy" id="2100421"/>
    <lineage>
        <taxon>Viruses</taxon>
        <taxon>Duplodnaviria</taxon>
        <taxon>Heunggongvirae</taxon>
        <taxon>Uroviricota</taxon>
        <taxon>Caudoviricetes</taxon>
        <taxon>Peduoviridae</taxon>
        <taxon>Maltschvirus</taxon>
        <taxon>Maltschvirus maltsch</taxon>
    </lineage>
</organism>
<sequence length="77" mass="8266">MGHIRGRQEPAYSVVKRLGGVAATARIINVNPSTVSRWILPGPGTTGGSIPQKYWPEFLLWASSRGIDIGLHDLAGL</sequence>